<comment type="caution">
    <text evidence="5">The sequence shown here is derived from an EMBL/GenBank/DDBJ whole genome shotgun (WGS) entry which is preliminary data.</text>
</comment>
<dbReference type="InterPro" id="IPR020103">
    <property type="entry name" value="PsdUridine_synth_cat_dom_sf"/>
</dbReference>
<evidence type="ECO:0000259" key="4">
    <source>
        <dbReference type="PROSITE" id="PS50984"/>
    </source>
</evidence>
<reference evidence="5" key="1">
    <citation type="journal article" date="2023" name="Mol. Phylogenet. Evol.">
        <title>Genome-scale phylogeny and comparative genomics of the fungal order Sordariales.</title>
        <authorList>
            <person name="Hensen N."/>
            <person name="Bonometti L."/>
            <person name="Westerberg I."/>
            <person name="Brannstrom I.O."/>
            <person name="Guillou S."/>
            <person name="Cros-Aarteil S."/>
            <person name="Calhoun S."/>
            <person name="Haridas S."/>
            <person name="Kuo A."/>
            <person name="Mondo S."/>
            <person name="Pangilinan J."/>
            <person name="Riley R."/>
            <person name="LaButti K."/>
            <person name="Andreopoulos B."/>
            <person name="Lipzen A."/>
            <person name="Chen C."/>
            <person name="Yan M."/>
            <person name="Daum C."/>
            <person name="Ng V."/>
            <person name="Clum A."/>
            <person name="Steindorff A."/>
            <person name="Ohm R.A."/>
            <person name="Martin F."/>
            <person name="Silar P."/>
            <person name="Natvig D.O."/>
            <person name="Lalanne C."/>
            <person name="Gautier V."/>
            <person name="Ament-Velasquez S.L."/>
            <person name="Kruys A."/>
            <person name="Hutchinson M.I."/>
            <person name="Powell A.J."/>
            <person name="Barry K."/>
            <person name="Miller A.N."/>
            <person name="Grigoriev I.V."/>
            <person name="Debuchy R."/>
            <person name="Gladieux P."/>
            <person name="Hiltunen Thoren M."/>
            <person name="Johannesson H."/>
        </authorList>
    </citation>
    <scope>NUCLEOTIDE SEQUENCE</scope>
    <source>
        <strain evidence="5">SMH4131-1</strain>
    </source>
</reference>
<dbReference type="GO" id="GO:0003723">
    <property type="term" value="F:RNA binding"/>
    <property type="evidence" value="ECO:0007669"/>
    <property type="project" value="InterPro"/>
</dbReference>
<feature type="compositionally biased region" description="Basic and acidic residues" evidence="3">
    <location>
        <begin position="207"/>
        <end position="216"/>
    </location>
</feature>
<evidence type="ECO:0000256" key="2">
    <source>
        <dbReference type="ARBA" id="ARBA00023235"/>
    </source>
</evidence>
<sequence>MSRQGTHVPSVRAETEKSLGITQRSAAINWAFTADIRKRFTDFLVYEIARDGTVIHLREYEEDEAAKEHQLRHASAGAHLSSAQKPTPPPTVSPAVENQPPVQPIPEADRIILAGLIQQSAAEKLIRLDEDMQAKKQLPKEDKSVVFDPVNDRAQRAVIHQEIRRIFSGRIETLADGNGVITAIPSKWAATSRGKGSANQGNSAPRRSTDRFPPREQHKSFAQLGGEYLHFTLYKENKDTMDALNTIARLLKIKSSNFGFAGTKDRRAGTVQRISVARQRVSNMMWLNSRLPNIKIGDFKHSKEPLQLGQHGGNEFVITLKNCQPVGGIDCSLERRVRMVQESVECGLSYMKHHGYINYFGLQRFGTYSIGTHLLGMKILKGDYEGVVDDILHVEDHFLAEVLEGHPQNGNESQNRDDYGRAAAITTWKTTKNAARALELLPKRFSSEWALIRHLGNNPKDFMGALLSITRGMRMMYIHAYQSYIWNYLATRRWSMYGDRVIEGDLVLVGNGKYNGDAEDPDTTMLEATTEDENFYAQTRALTAEDVASGKYTIFDIVLPTPGYDVMYPRNDIGDYYATFMQREENGGLDPYNMRRRHKEFSLSGNYRHLIGRFIGEPQYAIRVYSDDTEQMHPTDLDFCNHKRALARAEKAAKAQASAPTMARWAHFANNPAEYDNALASDRRRKASQEPLSTDIVTNETWVETGVDGSAKRVKVARHEQQYQMAVKHFESPGGVSLLSPASEVASQVTQPLQDIVNIPSTPTGNDTVSLGTPSAQDSSPKPGLPSVVADQHPSIDALNWYGSNMPTIPPMADPTAPVGANEEKEGSPPTVAEVAPIVMPVFHTPSDNPLVAVNDCTKTLGNEPDATKIAVILKFQLKTSNYATIVLRELMGSNIEDNTRATAASPPRV</sequence>
<comment type="similarity">
    <text evidence="1">Belongs to the pseudouridine synthase TruD family.</text>
</comment>
<dbReference type="SUPFAM" id="SSF55120">
    <property type="entry name" value="Pseudouridine synthase"/>
    <property type="match status" value="1"/>
</dbReference>
<dbReference type="NCBIfam" id="TIGR00094">
    <property type="entry name" value="tRNA_TruD_broad"/>
    <property type="match status" value="1"/>
</dbReference>
<dbReference type="InterPro" id="IPR042214">
    <property type="entry name" value="TruD_catalytic"/>
</dbReference>
<protein>
    <submittedName>
        <fullName evidence="5">Pseudouridine synthase</fullName>
    </submittedName>
</protein>
<dbReference type="PANTHER" id="PTHR13326">
    <property type="entry name" value="TRNA PSEUDOURIDINE SYNTHASE D"/>
    <property type="match status" value="1"/>
</dbReference>
<accession>A0AAE0MHA9</accession>
<feature type="compositionally biased region" description="Polar residues" evidence="3">
    <location>
        <begin position="756"/>
        <end position="780"/>
    </location>
</feature>
<feature type="domain" description="TRUD" evidence="4">
    <location>
        <begin position="355"/>
        <end position="613"/>
    </location>
</feature>
<dbReference type="FunFam" id="3.30.2350.20:FF:000009">
    <property type="entry name" value="Pseudouridine synthase TruD/Pus7, putative"/>
    <property type="match status" value="1"/>
</dbReference>
<dbReference type="GO" id="GO:0009982">
    <property type="term" value="F:pseudouridine synthase activity"/>
    <property type="evidence" value="ECO:0007669"/>
    <property type="project" value="InterPro"/>
</dbReference>
<dbReference type="Proteomes" id="UP001286456">
    <property type="component" value="Unassembled WGS sequence"/>
</dbReference>
<dbReference type="PROSITE" id="PS50984">
    <property type="entry name" value="TRUD"/>
    <property type="match status" value="1"/>
</dbReference>
<evidence type="ECO:0000256" key="1">
    <source>
        <dbReference type="ARBA" id="ARBA00007953"/>
    </source>
</evidence>
<name>A0AAE0MHA9_9PEZI</name>
<feature type="region of interest" description="Disordered" evidence="3">
    <location>
        <begin position="66"/>
        <end position="99"/>
    </location>
</feature>
<feature type="region of interest" description="Disordered" evidence="3">
    <location>
        <begin position="189"/>
        <end position="216"/>
    </location>
</feature>
<dbReference type="InterPro" id="IPR011760">
    <property type="entry name" value="PsdUridine_synth_TruD_insert"/>
</dbReference>
<dbReference type="AlphaFoldDB" id="A0AAE0MHA9"/>
<organism evidence="5 6">
    <name type="scientific">Cercophora scortea</name>
    <dbReference type="NCBI Taxonomy" id="314031"/>
    <lineage>
        <taxon>Eukaryota</taxon>
        <taxon>Fungi</taxon>
        <taxon>Dikarya</taxon>
        <taxon>Ascomycota</taxon>
        <taxon>Pezizomycotina</taxon>
        <taxon>Sordariomycetes</taxon>
        <taxon>Sordariomycetidae</taxon>
        <taxon>Sordariales</taxon>
        <taxon>Lasiosphaeriaceae</taxon>
        <taxon>Cercophora</taxon>
    </lineage>
</organism>
<evidence type="ECO:0000313" key="6">
    <source>
        <dbReference type="Proteomes" id="UP001286456"/>
    </source>
</evidence>
<dbReference type="GO" id="GO:0005634">
    <property type="term" value="C:nucleus"/>
    <property type="evidence" value="ECO:0007669"/>
    <property type="project" value="TreeGrafter"/>
</dbReference>
<gene>
    <name evidence="5" type="ORF">B0T19DRAFT_104618</name>
</gene>
<proteinExistence type="inferred from homology"/>
<evidence type="ECO:0000256" key="3">
    <source>
        <dbReference type="SAM" id="MobiDB-lite"/>
    </source>
</evidence>
<feature type="region of interest" description="Disordered" evidence="3">
    <location>
        <begin position="756"/>
        <end position="786"/>
    </location>
</feature>
<reference evidence="5" key="2">
    <citation type="submission" date="2023-06" db="EMBL/GenBank/DDBJ databases">
        <authorList>
            <consortium name="Lawrence Berkeley National Laboratory"/>
            <person name="Haridas S."/>
            <person name="Hensen N."/>
            <person name="Bonometti L."/>
            <person name="Westerberg I."/>
            <person name="Brannstrom I.O."/>
            <person name="Guillou S."/>
            <person name="Cros-Aarteil S."/>
            <person name="Calhoun S."/>
            <person name="Kuo A."/>
            <person name="Mondo S."/>
            <person name="Pangilinan J."/>
            <person name="Riley R."/>
            <person name="Labutti K."/>
            <person name="Andreopoulos B."/>
            <person name="Lipzen A."/>
            <person name="Chen C."/>
            <person name="Yanf M."/>
            <person name="Daum C."/>
            <person name="Ng V."/>
            <person name="Clum A."/>
            <person name="Steindorff A."/>
            <person name="Ohm R."/>
            <person name="Martin F."/>
            <person name="Silar P."/>
            <person name="Natvig D."/>
            <person name="Lalanne C."/>
            <person name="Gautier V."/>
            <person name="Ament-Velasquez S.L."/>
            <person name="Kruys A."/>
            <person name="Hutchinson M.I."/>
            <person name="Powell A.J."/>
            <person name="Barry K."/>
            <person name="Miller A.N."/>
            <person name="Grigoriev I.V."/>
            <person name="Debuchy R."/>
            <person name="Gladieux P."/>
            <person name="Thoren M.H."/>
            <person name="Johannesson H."/>
        </authorList>
    </citation>
    <scope>NUCLEOTIDE SEQUENCE</scope>
    <source>
        <strain evidence="5">SMH4131-1</strain>
    </source>
</reference>
<dbReference type="Gene3D" id="3.30.2350.20">
    <property type="entry name" value="TruD, catalytic domain"/>
    <property type="match status" value="3"/>
</dbReference>
<dbReference type="EMBL" id="JAUEPO010000002">
    <property type="protein sequence ID" value="KAK3332492.1"/>
    <property type="molecule type" value="Genomic_DNA"/>
</dbReference>
<dbReference type="GO" id="GO:0001522">
    <property type="term" value="P:pseudouridine synthesis"/>
    <property type="evidence" value="ECO:0007669"/>
    <property type="project" value="InterPro"/>
</dbReference>
<dbReference type="PIRSF" id="PIRSF037016">
    <property type="entry name" value="Pseudouridin_synth_euk_prd"/>
    <property type="match status" value="1"/>
</dbReference>
<keyword evidence="6" id="KW-1185">Reference proteome</keyword>
<evidence type="ECO:0000313" key="5">
    <source>
        <dbReference type="EMBL" id="KAK3332492.1"/>
    </source>
</evidence>
<dbReference type="InterPro" id="IPR001656">
    <property type="entry name" value="PsdUridine_synth_TruD"/>
</dbReference>
<feature type="compositionally biased region" description="Polar residues" evidence="3">
    <location>
        <begin position="197"/>
        <end position="206"/>
    </location>
</feature>
<dbReference type="Pfam" id="PF01142">
    <property type="entry name" value="TruD"/>
    <property type="match status" value="1"/>
</dbReference>
<dbReference type="CDD" id="cd02576">
    <property type="entry name" value="PseudoU_synth_ScPUS7"/>
    <property type="match status" value="1"/>
</dbReference>
<keyword evidence="2" id="KW-0413">Isomerase</keyword>
<dbReference type="PANTHER" id="PTHR13326:SF21">
    <property type="entry name" value="PSEUDOURIDYLATE SYNTHASE PUS7L"/>
    <property type="match status" value="1"/>
</dbReference>